<evidence type="ECO:0000313" key="10">
    <source>
        <dbReference type="Proteomes" id="UP000507470"/>
    </source>
</evidence>
<comment type="pathway">
    <text evidence="6">Porphyrin-containing compound metabolism; protoporphyrin-IX biosynthesis; 5-aminolevulinate from glycine: step 1/1.</text>
</comment>
<dbReference type="EMBL" id="CACVKT020005298">
    <property type="protein sequence ID" value="CAC5394528.1"/>
    <property type="molecule type" value="Genomic_DNA"/>
</dbReference>
<evidence type="ECO:0000313" key="9">
    <source>
        <dbReference type="EMBL" id="CAC5394528.1"/>
    </source>
</evidence>
<keyword evidence="10" id="KW-1185">Reference proteome</keyword>
<evidence type="ECO:0000256" key="2">
    <source>
        <dbReference type="ARBA" id="ARBA00008392"/>
    </source>
</evidence>
<dbReference type="InterPro" id="IPR004839">
    <property type="entry name" value="Aminotransferase_I/II_large"/>
</dbReference>
<dbReference type="Gene3D" id="3.40.640.10">
    <property type="entry name" value="Type I PLP-dependent aspartate aminotransferase-like (Major domain)"/>
    <property type="match status" value="1"/>
</dbReference>
<dbReference type="GO" id="GO:0042541">
    <property type="term" value="P:hemoglobin biosynthetic process"/>
    <property type="evidence" value="ECO:0007669"/>
    <property type="project" value="TreeGrafter"/>
</dbReference>
<name>A0A6J8CDQ5_MYTCO</name>
<dbReference type="PANTHER" id="PTHR13693">
    <property type="entry name" value="CLASS II AMINOTRANSFERASE/8-AMINO-7-OXONONANOATE SYNTHASE"/>
    <property type="match status" value="1"/>
</dbReference>
<feature type="region of interest" description="Disordered" evidence="7">
    <location>
        <begin position="71"/>
        <end position="101"/>
    </location>
</feature>
<proteinExistence type="inferred from homology"/>
<evidence type="ECO:0000256" key="5">
    <source>
        <dbReference type="ARBA" id="ARBA00023315"/>
    </source>
</evidence>
<evidence type="ECO:0000256" key="1">
    <source>
        <dbReference type="ARBA" id="ARBA00001933"/>
    </source>
</evidence>
<dbReference type="InterPro" id="IPR015424">
    <property type="entry name" value="PyrdxlP-dep_Trfase"/>
</dbReference>
<keyword evidence="6" id="KW-0350">Heme biosynthesis</keyword>
<dbReference type="GO" id="GO:0030170">
    <property type="term" value="F:pyridoxal phosphate binding"/>
    <property type="evidence" value="ECO:0007669"/>
    <property type="project" value="UniProtKB-UniRule"/>
</dbReference>
<dbReference type="GO" id="GO:0048821">
    <property type="term" value="P:erythrocyte development"/>
    <property type="evidence" value="ECO:0007669"/>
    <property type="project" value="TreeGrafter"/>
</dbReference>
<evidence type="ECO:0000256" key="3">
    <source>
        <dbReference type="ARBA" id="ARBA00022679"/>
    </source>
</evidence>
<dbReference type="GO" id="GO:0006782">
    <property type="term" value="P:protoporphyrinogen IX biosynthetic process"/>
    <property type="evidence" value="ECO:0007669"/>
    <property type="project" value="UniProtKB-UniRule"/>
</dbReference>
<dbReference type="InterPro" id="IPR010961">
    <property type="entry name" value="4pyrrol_synth_NH2levulA_synth"/>
</dbReference>
<evidence type="ECO:0000256" key="7">
    <source>
        <dbReference type="SAM" id="MobiDB-lite"/>
    </source>
</evidence>
<gene>
    <name evidence="9" type="ORF">MCOR_29266</name>
</gene>
<organism evidence="9 10">
    <name type="scientific">Mytilus coruscus</name>
    <name type="common">Sea mussel</name>
    <dbReference type="NCBI Taxonomy" id="42192"/>
    <lineage>
        <taxon>Eukaryota</taxon>
        <taxon>Metazoa</taxon>
        <taxon>Spiralia</taxon>
        <taxon>Lophotrochozoa</taxon>
        <taxon>Mollusca</taxon>
        <taxon>Bivalvia</taxon>
        <taxon>Autobranchia</taxon>
        <taxon>Pteriomorphia</taxon>
        <taxon>Mytilida</taxon>
        <taxon>Mytiloidea</taxon>
        <taxon>Mytilidae</taxon>
        <taxon>Mytilinae</taxon>
        <taxon>Mytilus</taxon>
    </lineage>
</organism>
<feature type="compositionally biased region" description="Polar residues" evidence="7">
    <location>
        <begin position="77"/>
        <end position="86"/>
    </location>
</feature>
<accession>A0A6J8CDQ5</accession>
<evidence type="ECO:0000259" key="8">
    <source>
        <dbReference type="Pfam" id="PF00155"/>
    </source>
</evidence>
<dbReference type="OrthoDB" id="10263824at2759"/>
<dbReference type="FunFam" id="3.40.640.10:FF:000006">
    <property type="entry name" value="5-aminolevulinate synthase, mitochondrial"/>
    <property type="match status" value="1"/>
</dbReference>
<dbReference type="Proteomes" id="UP000507470">
    <property type="component" value="Unassembled WGS sequence"/>
</dbReference>
<keyword evidence="4 6" id="KW-0663">Pyridoxal phosphate</keyword>
<dbReference type="Gene3D" id="3.90.1150.10">
    <property type="entry name" value="Aspartate Aminotransferase, domain 1"/>
    <property type="match status" value="3"/>
</dbReference>
<reference evidence="9 10" key="1">
    <citation type="submission" date="2020-06" db="EMBL/GenBank/DDBJ databases">
        <authorList>
            <person name="Li R."/>
            <person name="Bekaert M."/>
        </authorList>
    </citation>
    <scope>NUCLEOTIDE SEQUENCE [LARGE SCALE GENOMIC DNA]</scope>
    <source>
        <strain evidence="10">wild</strain>
    </source>
</reference>
<dbReference type="SUPFAM" id="SSF53383">
    <property type="entry name" value="PLP-dependent transferases"/>
    <property type="match status" value="1"/>
</dbReference>
<feature type="domain" description="Aminotransferase class I/classII large" evidence="8">
    <location>
        <begin position="182"/>
        <end position="420"/>
    </location>
</feature>
<dbReference type="UniPathway" id="UPA00251">
    <property type="reaction ID" value="UER00375"/>
</dbReference>
<comment type="catalytic activity">
    <reaction evidence="6">
        <text>succinyl-CoA + glycine + H(+) = 5-aminolevulinate + CO2 + CoA</text>
        <dbReference type="Rhea" id="RHEA:12921"/>
        <dbReference type="ChEBI" id="CHEBI:15378"/>
        <dbReference type="ChEBI" id="CHEBI:16526"/>
        <dbReference type="ChEBI" id="CHEBI:57287"/>
        <dbReference type="ChEBI" id="CHEBI:57292"/>
        <dbReference type="ChEBI" id="CHEBI:57305"/>
        <dbReference type="ChEBI" id="CHEBI:356416"/>
        <dbReference type="EC" id="2.3.1.37"/>
    </reaction>
</comment>
<keyword evidence="3 6" id="KW-0808">Transferase</keyword>
<keyword evidence="5 6" id="KW-0012">Acyltransferase</keyword>
<dbReference type="EC" id="2.3.1.37" evidence="6"/>
<dbReference type="PANTHER" id="PTHR13693:SF102">
    <property type="entry name" value="2-AMINO-3-KETOBUTYRATE COENZYME A LIGASE, MITOCHONDRIAL"/>
    <property type="match status" value="1"/>
</dbReference>
<protein>
    <recommendedName>
        <fullName evidence="6">5-aminolevulinate synthase</fullName>
        <ecNumber evidence="6">2.3.1.37</ecNumber>
    </recommendedName>
    <alternativeName>
        <fullName evidence="6">5-aminolevulinic acid synthase</fullName>
    </alternativeName>
    <alternativeName>
        <fullName evidence="6">Delta-ALA synthase</fullName>
    </alternativeName>
    <alternativeName>
        <fullName evidence="6">Delta-aminolevulinate synthase</fullName>
    </alternativeName>
</protein>
<dbReference type="GO" id="GO:0003870">
    <property type="term" value="F:5-aminolevulinate synthase activity"/>
    <property type="evidence" value="ECO:0007669"/>
    <property type="project" value="UniProtKB-EC"/>
</dbReference>
<comment type="similarity">
    <text evidence="2 6">Belongs to the class-II pyridoxal-phosphate-dependent aminotransferase family.</text>
</comment>
<feature type="domain" description="Aminotransferase class I/classII large" evidence="8">
    <location>
        <begin position="452"/>
        <end position="578"/>
    </location>
</feature>
<dbReference type="CDD" id="cd06454">
    <property type="entry name" value="KBL_like"/>
    <property type="match status" value="1"/>
</dbReference>
<dbReference type="InterPro" id="IPR015421">
    <property type="entry name" value="PyrdxlP-dep_Trfase_major"/>
</dbReference>
<dbReference type="NCBIfam" id="TIGR01821">
    <property type="entry name" value="5aminolev_synth"/>
    <property type="match status" value="1"/>
</dbReference>
<sequence>MNYAERCPIMAHAMRYMSVGTTTQTKEISADQMKQCPFMSHKMIKETPKQEMKVESMQMMDVDNEISRDYAREMSPASESKPVQTQEKADEKTSKKPIGGVSPKIDYASGLKVEQVLNMLKKTSFGETSWAQTKDMTFDYENFFGEQVEKKKQDHTYRVFKKVTRKGTQFPFAEEYSGQKRDITVWCSNDYLGMSWHPTVTKAVSDALFCHGAGAGGTRNISGNSPLHEELEAELAGLHQKEAALVFTSCYVANDTTLETLGKMLPGVHIFSDSGNHASMIQGIKNSRAPKHIFRHNDPVHLEKLLKQVDISIPKLVVFETVHSMSGAVCPLSELCDVAHKYGALTFVDEVHAVGLYGRQGAGIGERDGCMDKIDIVSGTLGKAFGNVGGYVASTSKAIDTIRSYASGFIFTTSLPPTTLTRQIVWSYCFCQGINYTLNIKCLLGPDRLSGAIASVKILRSEEGRQLRFKHQESVKYLSDKLLEAGIPIIHCPSHIIPIHVGDPALCTHLSNELMTKYNINVGDPALCTHLSNELMTKHNIYVQQINYPTVAKGKERLRVAPTPHHTRPMMDHFVKAVKDVWLGCGLELKPGGCCPKECEFCAKPLDYEKFSAREKICDRSNCTYASLQSAMT</sequence>
<comment type="cofactor">
    <cofactor evidence="1 6">
        <name>pyridoxal 5'-phosphate</name>
        <dbReference type="ChEBI" id="CHEBI:597326"/>
    </cofactor>
</comment>
<dbReference type="Pfam" id="PF00155">
    <property type="entry name" value="Aminotran_1_2"/>
    <property type="match status" value="2"/>
</dbReference>
<dbReference type="AlphaFoldDB" id="A0A6J8CDQ5"/>
<evidence type="ECO:0000256" key="6">
    <source>
        <dbReference type="RuleBase" id="RU910713"/>
    </source>
</evidence>
<dbReference type="InterPro" id="IPR050087">
    <property type="entry name" value="AON_synthase_class-II"/>
</dbReference>
<evidence type="ECO:0000256" key="4">
    <source>
        <dbReference type="ARBA" id="ARBA00022898"/>
    </source>
</evidence>
<dbReference type="GO" id="GO:0005739">
    <property type="term" value="C:mitochondrion"/>
    <property type="evidence" value="ECO:0007669"/>
    <property type="project" value="TreeGrafter"/>
</dbReference>
<dbReference type="InterPro" id="IPR015422">
    <property type="entry name" value="PyrdxlP-dep_Trfase_small"/>
</dbReference>